<dbReference type="RefSeq" id="XP_069207423.1">
    <property type="nucleotide sequence ID" value="XM_069355352.1"/>
</dbReference>
<sequence>MSSAAAPRIRVFSHILKGTVTKTGAMRKTITVTVAREFEHPVVLKKLRRTKKYLVHDEAEEAKVGDKVTIRHGKPHSARKHFSLTSIDVPFVPPKSRVIQAIEESRAEESRT</sequence>
<dbReference type="EMBL" id="JBBXJM010000005">
    <property type="protein sequence ID" value="KAL1407479.1"/>
    <property type="molecule type" value="Genomic_DNA"/>
</dbReference>
<dbReference type="InterPro" id="IPR000266">
    <property type="entry name" value="Ribosomal_uS17"/>
</dbReference>
<comment type="caution">
    <text evidence="4">The sequence shown here is derived from an EMBL/GenBank/DDBJ whole genome shotgun (WGS) entry which is preliminary data.</text>
</comment>
<keyword evidence="2" id="KW-0689">Ribosomal protein</keyword>
<keyword evidence="3" id="KW-0687">Ribonucleoprotein</keyword>
<evidence type="ECO:0000313" key="4">
    <source>
        <dbReference type="EMBL" id="KAL1407479.1"/>
    </source>
</evidence>
<dbReference type="Pfam" id="PF00366">
    <property type="entry name" value="Ribosomal_S17"/>
    <property type="match status" value="1"/>
</dbReference>
<accession>A0ABR3PYF1</accession>
<dbReference type="Gene3D" id="2.40.50.140">
    <property type="entry name" value="Nucleic acid-binding proteins"/>
    <property type="match status" value="1"/>
</dbReference>
<name>A0ABR3PYF1_9TREE</name>
<evidence type="ECO:0000256" key="1">
    <source>
        <dbReference type="ARBA" id="ARBA00010254"/>
    </source>
</evidence>
<evidence type="ECO:0008006" key="6">
    <source>
        <dbReference type="Google" id="ProtNLM"/>
    </source>
</evidence>
<dbReference type="NCBIfam" id="NF004123">
    <property type="entry name" value="PRK05610.1"/>
    <property type="match status" value="1"/>
</dbReference>
<dbReference type="InterPro" id="IPR012340">
    <property type="entry name" value="NA-bd_OB-fold"/>
</dbReference>
<evidence type="ECO:0000256" key="2">
    <source>
        <dbReference type="ARBA" id="ARBA00022980"/>
    </source>
</evidence>
<keyword evidence="5" id="KW-1185">Reference proteome</keyword>
<reference evidence="4 5" key="1">
    <citation type="submission" date="2023-08" db="EMBL/GenBank/DDBJ databases">
        <title>Annotated Genome Sequence of Vanrija albida AlHP1.</title>
        <authorList>
            <person name="Herzog R."/>
        </authorList>
    </citation>
    <scope>NUCLEOTIDE SEQUENCE [LARGE SCALE GENOMIC DNA]</scope>
    <source>
        <strain evidence="4 5">AlHP1</strain>
    </source>
</reference>
<dbReference type="SUPFAM" id="SSF50249">
    <property type="entry name" value="Nucleic acid-binding proteins"/>
    <property type="match status" value="1"/>
</dbReference>
<organism evidence="4 5">
    <name type="scientific">Vanrija albida</name>
    <dbReference type="NCBI Taxonomy" id="181172"/>
    <lineage>
        <taxon>Eukaryota</taxon>
        <taxon>Fungi</taxon>
        <taxon>Dikarya</taxon>
        <taxon>Basidiomycota</taxon>
        <taxon>Agaricomycotina</taxon>
        <taxon>Tremellomycetes</taxon>
        <taxon>Trichosporonales</taxon>
        <taxon>Trichosporonaceae</taxon>
        <taxon>Vanrija</taxon>
    </lineage>
</organism>
<dbReference type="Proteomes" id="UP001565368">
    <property type="component" value="Unassembled WGS sequence"/>
</dbReference>
<gene>
    <name evidence="4" type="ORF">Q8F55_006912</name>
</gene>
<evidence type="ECO:0000256" key="3">
    <source>
        <dbReference type="ARBA" id="ARBA00023274"/>
    </source>
</evidence>
<dbReference type="CDD" id="cd00364">
    <property type="entry name" value="Ribosomal_uS17"/>
    <property type="match status" value="1"/>
</dbReference>
<dbReference type="PANTHER" id="PTHR10744:SF1">
    <property type="entry name" value="SMALL RIBOSOMAL SUBUNIT PROTEIN US17M"/>
    <property type="match status" value="1"/>
</dbReference>
<protein>
    <recommendedName>
        <fullName evidence="6">30S ribosomal protein S17</fullName>
    </recommendedName>
</protein>
<comment type="similarity">
    <text evidence="1">Belongs to the universal ribosomal protein uS17 family.</text>
</comment>
<proteinExistence type="inferred from homology"/>
<dbReference type="GeneID" id="95987955"/>
<evidence type="ECO:0000313" key="5">
    <source>
        <dbReference type="Proteomes" id="UP001565368"/>
    </source>
</evidence>
<dbReference type="PANTHER" id="PTHR10744">
    <property type="entry name" value="40S RIBOSOMAL PROTEIN S11 FAMILY MEMBER"/>
    <property type="match status" value="1"/>
</dbReference>